<protein>
    <submittedName>
        <fullName evidence="2">Uncharacterized protein</fullName>
    </submittedName>
</protein>
<evidence type="ECO:0000256" key="1">
    <source>
        <dbReference type="SAM" id="MobiDB-lite"/>
    </source>
</evidence>
<dbReference type="Proteomes" id="UP000016933">
    <property type="component" value="Unassembled WGS sequence"/>
</dbReference>
<feature type="compositionally biased region" description="Polar residues" evidence="1">
    <location>
        <begin position="110"/>
        <end position="137"/>
    </location>
</feature>
<feature type="compositionally biased region" description="Polar residues" evidence="1">
    <location>
        <begin position="92"/>
        <end position="102"/>
    </location>
</feature>
<dbReference type="HOGENOM" id="CLU_826457_0_0_1"/>
<evidence type="ECO:0000313" key="2">
    <source>
        <dbReference type="EMBL" id="EME39675.1"/>
    </source>
</evidence>
<dbReference type="EMBL" id="KB446545">
    <property type="protein sequence ID" value="EME39675.1"/>
    <property type="molecule type" value="Genomic_DNA"/>
</dbReference>
<feature type="compositionally biased region" description="Polar residues" evidence="1">
    <location>
        <begin position="1"/>
        <end position="11"/>
    </location>
</feature>
<reference evidence="2 3" key="2">
    <citation type="journal article" date="2012" name="PLoS Pathog.">
        <title>Diverse lifestyles and strategies of plant pathogenesis encoded in the genomes of eighteen Dothideomycetes fungi.</title>
        <authorList>
            <person name="Ohm R.A."/>
            <person name="Feau N."/>
            <person name="Henrissat B."/>
            <person name="Schoch C.L."/>
            <person name="Horwitz B.A."/>
            <person name="Barry K.W."/>
            <person name="Condon B.J."/>
            <person name="Copeland A.C."/>
            <person name="Dhillon B."/>
            <person name="Glaser F."/>
            <person name="Hesse C.N."/>
            <person name="Kosti I."/>
            <person name="LaButti K."/>
            <person name="Lindquist E.A."/>
            <person name="Lucas S."/>
            <person name="Salamov A.A."/>
            <person name="Bradshaw R.E."/>
            <person name="Ciuffetti L."/>
            <person name="Hamelin R.C."/>
            <person name="Kema G.H.J."/>
            <person name="Lawrence C."/>
            <person name="Scott J.A."/>
            <person name="Spatafora J.W."/>
            <person name="Turgeon B.G."/>
            <person name="de Wit P.J.G.M."/>
            <person name="Zhong S."/>
            <person name="Goodwin S.B."/>
            <person name="Grigoriev I.V."/>
        </authorList>
    </citation>
    <scope>NUCLEOTIDE SEQUENCE [LARGE SCALE GENOMIC DNA]</scope>
    <source>
        <strain evidence="3">NZE10 / CBS 128990</strain>
    </source>
</reference>
<name>M2YLD0_DOTSN</name>
<dbReference type="AlphaFoldDB" id="M2YLD0"/>
<sequence length="336" mass="36155">MNAEWQQQRWTAQKAHDQYRDRKEAEITALCNTLDAKRDLGRSGSSRPPAFRSLFANHGVAKTQREKYIARAYQSLGENVPSVPTYEDIAKQHSQTSETGDTLETPVAEEQQQVPDDLPQTNSEFQTVETAQSSPTRQPKAGANKSSRQALRKVQDYLKTKSKFIKPITIIRYMRKAERVALSLAELRRLYGRCVDAKDLGLARQKTSSRSTASSSVSDDTATTEAAPGETTREASDGIESPVDASSQSSTEAGDLVLESRPSASPAEKTSNPDHESALAVSSDRSIALFGSTECAATATVPLTTSSNSAFAPAIPITGFGKPSTPIPGTIAGSAC</sequence>
<feature type="region of interest" description="Disordered" evidence="1">
    <location>
        <begin position="316"/>
        <end position="336"/>
    </location>
</feature>
<feature type="region of interest" description="Disordered" evidence="1">
    <location>
        <begin position="1"/>
        <end position="20"/>
    </location>
</feature>
<feature type="compositionally biased region" description="Low complexity" evidence="1">
    <location>
        <begin position="208"/>
        <end position="230"/>
    </location>
</feature>
<accession>M2YLD0</accession>
<feature type="region of interest" description="Disordered" evidence="1">
    <location>
        <begin position="202"/>
        <end position="280"/>
    </location>
</feature>
<gene>
    <name evidence="2" type="ORF">DOTSEDRAFT_28796</name>
</gene>
<organism evidence="2 3">
    <name type="scientific">Dothistroma septosporum (strain NZE10 / CBS 128990)</name>
    <name type="common">Red band needle blight fungus</name>
    <name type="synonym">Mycosphaerella pini</name>
    <dbReference type="NCBI Taxonomy" id="675120"/>
    <lineage>
        <taxon>Eukaryota</taxon>
        <taxon>Fungi</taxon>
        <taxon>Dikarya</taxon>
        <taxon>Ascomycota</taxon>
        <taxon>Pezizomycotina</taxon>
        <taxon>Dothideomycetes</taxon>
        <taxon>Dothideomycetidae</taxon>
        <taxon>Mycosphaerellales</taxon>
        <taxon>Mycosphaerellaceae</taxon>
        <taxon>Dothistroma</taxon>
    </lineage>
</organism>
<proteinExistence type="predicted"/>
<evidence type="ECO:0000313" key="3">
    <source>
        <dbReference type="Proteomes" id="UP000016933"/>
    </source>
</evidence>
<reference evidence="3" key="1">
    <citation type="journal article" date="2012" name="PLoS Genet.">
        <title>The genomes of the fungal plant pathogens Cladosporium fulvum and Dothistroma septosporum reveal adaptation to different hosts and lifestyles but also signatures of common ancestry.</title>
        <authorList>
            <person name="de Wit P.J.G.M."/>
            <person name="van der Burgt A."/>
            <person name="Oekmen B."/>
            <person name="Stergiopoulos I."/>
            <person name="Abd-Elsalam K.A."/>
            <person name="Aerts A.L."/>
            <person name="Bahkali A.H."/>
            <person name="Beenen H.G."/>
            <person name="Chettri P."/>
            <person name="Cox M.P."/>
            <person name="Datema E."/>
            <person name="de Vries R.P."/>
            <person name="Dhillon B."/>
            <person name="Ganley A.R."/>
            <person name="Griffiths S.A."/>
            <person name="Guo Y."/>
            <person name="Hamelin R.C."/>
            <person name="Henrissat B."/>
            <person name="Kabir M.S."/>
            <person name="Jashni M.K."/>
            <person name="Kema G."/>
            <person name="Klaubauf S."/>
            <person name="Lapidus A."/>
            <person name="Levasseur A."/>
            <person name="Lindquist E."/>
            <person name="Mehrabi R."/>
            <person name="Ohm R.A."/>
            <person name="Owen T.J."/>
            <person name="Salamov A."/>
            <person name="Schwelm A."/>
            <person name="Schijlen E."/>
            <person name="Sun H."/>
            <person name="van den Burg H.A."/>
            <person name="van Ham R.C.H.J."/>
            <person name="Zhang S."/>
            <person name="Goodwin S.B."/>
            <person name="Grigoriev I.V."/>
            <person name="Collemare J."/>
            <person name="Bradshaw R.E."/>
        </authorList>
    </citation>
    <scope>NUCLEOTIDE SEQUENCE [LARGE SCALE GENOMIC DNA]</scope>
    <source>
        <strain evidence="3">NZE10 / CBS 128990</strain>
    </source>
</reference>
<feature type="region of interest" description="Disordered" evidence="1">
    <location>
        <begin position="90"/>
        <end position="150"/>
    </location>
</feature>
<keyword evidence="3" id="KW-1185">Reference proteome</keyword>